<reference evidence="3" key="1">
    <citation type="journal article" date="2005" name="Nature">
        <title>The map-based sequence of the rice genome.</title>
        <authorList>
            <consortium name="International rice genome sequencing project (IRGSP)"/>
            <person name="Matsumoto T."/>
            <person name="Wu J."/>
            <person name="Kanamori H."/>
            <person name="Katayose Y."/>
            <person name="Fujisawa M."/>
            <person name="Namiki N."/>
            <person name="Mizuno H."/>
            <person name="Yamamoto K."/>
            <person name="Antonio B.A."/>
            <person name="Baba T."/>
            <person name="Sakata K."/>
            <person name="Nagamura Y."/>
            <person name="Aoki H."/>
            <person name="Arikawa K."/>
            <person name="Arita K."/>
            <person name="Bito T."/>
            <person name="Chiden Y."/>
            <person name="Fujitsuka N."/>
            <person name="Fukunaka R."/>
            <person name="Hamada M."/>
            <person name="Harada C."/>
            <person name="Hayashi A."/>
            <person name="Hijishita S."/>
            <person name="Honda M."/>
            <person name="Hosokawa S."/>
            <person name="Ichikawa Y."/>
            <person name="Idonuma A."/>
            <person name="Iijima M."/>
            <person name="Ikeda M."/>
            <person name="Ikeno M."/>
            <person name="Ito K."/>
            <person name="Ito S."/>
            <person name="Ito T."/>
            <person name="Ito Y."/>
            <person name="Ito Y."/>
            <person name="Iwabuchi A."/>
            <person name="Kamiya K."/>
            <person name="Karasawa W."/>
            <person name="Kurita K."/>
            <person name="Katagiri S."/>
            <person name="Kikuta A."/>
            <person name="Kobayashi H."/>
            <person name="Kobayashi N."/>
            <person name="Machita K."/>
            <person name="Maehara T."/>
            <person name="Masukawa M."/>
            <person name="Mizubayashi T."/>
            <person name="Mukai Y."/>
            <person name="Nagasaki H."/>
            <person name="Nagata Y."/>
            <person name="Naito S."/>
            <person name="Nakashima M."/>
            <person name="Nakama Y."/>
            <person name="Nakamichi Y."/>
            <person name="Nakamura M."/>
            <person name="Meguro A."/>
            <person name="Negishi M."/>
            <person name="Ohta I."/>
            <person name="Ohta T."/>
            <person name="Okamoto M."/>
            <person name="Ono N."/>
            <person name="Saji S."/>
            <person name="Sakaguchi M."/>
            <person name="Sakai K."/>
            <person name="Shibata M."/>
            <person name="Shimokawa T."/>
            <person name="Song J."/>
            <person name="Takazaki Y."/>
            <person name="Terasawa K."/>
            <person name="Tsugane M."/>
            <person name="Tsuji K."/>
            <person name="Ueda S."/>
            <person name="Waki K."/>
            <person name="Yamagata H."/>
            <person name="Yamamoto M."/>
            <person name="Yamamoto S."/>
            <person name="Yamane H."/>
            <person name="Yoshiki S."/>
            <person name="Yoshihara R."/>
            <person name="Yukawa K."/>
            <person name="Zhong H."/>
            <person name="Yano M."/>
            <person name="Yuan Q."/>
            <person name="Ouyang S."/>
            <person name="Liu J."/>
            <person name="Jones K.M."/>
            <person name="Gansberger K."/>
            <person name="Moffat K."/>
            <person name="Hill J."/>
            <person name="Bera J."/>
            <person name="Fadrosh D."/>
            <person name="Jin S."/>
            <person name="Johri S."/>
            <person name="Kim M."/>
            <person name="Overton L."/>
            <person name="Reardon M."/>
            <person name="Tsitrin T."/>
            <person name="Vuong H."/>
            <person name="Weaver B."/>
            <person name="Ciecko A."/>
            <person name="Tallon L."/>
            <person name="Jackson J."/>
            <person name="Pai G."/>
            <person name="Aken S.V."/>
            <person name="Utterback T."/>
            <person name="Reidmuller S."/>
            <person name="Feldblyum T."/>
            <person name="Hsiao J."/>
            <person name="Zismann V."/>
            <person name="Iobst S."/>
            <person name="de Vazeille A.R."/>
            <person name="Buell C.R."/>
            <person name="Ying K."/>
            <person name="Li Y."/>
            <person name="Lu T."/>
            <person name="Huang Y."/>
            <person name="Zhao Q."/>
            <person name="Feng Q."/>
            <person name="Zhang L."/>
            <person name="Zhu J."/>
            <person name="Weng Q."/>
            <person name="Mu J."/>
            <person name="Lu Y."/>
            <person name="Fan D."/>
            <person name="Liu Y."/>
            <person name="Guan J."/>
            <person name="Zhang Y."/>
            <person name="Yu S."/>
            <person name="Liu X."/>
            <person name="Zhang Y."/>
            <person name="Hong G."/>
            <person name="Han B."/>
            <person name="Choisne N."/>
            <person name="Demange N."/>
            <person name="Orjeda G."/>
            <person name="Samain S."/>
            <person name="Cattolico L."/>
            <person name="Pelletier E."/>
            <person name="Couloux A."/>
            <person name="Segurens B."/>
            <person name="Wincker P."/>
            <person name="D'Hont A."/>
            <person name="Scarpelli C."/>
            <person name="Weissenbach J."/>
            <person name="Salanoubat M."/>
            <person name="Quetier F."/>
            <person name="Yu Y."/>
            <person name="Kim H.R."/>
            <person name="Rambo T."/>
            <person name="Currie J."/>
            <person name="Collura K."/>
            <person name="Luo M."/>
            <person name="Yang T."/>
            <person name="Ammiraju J.S.S."/>
            <person name="Engler F."/>
            <person name="Soderlund C."/>
            <person name="Wing R.A."/>
            <person name="Palmer L.E."/>
            <person name="de la Bastide M."/>
            <person name="Spiegel L."/>
            <person name="Nascimento L."/>
            <person name="Zutavern T."/>
            <person name="O'Shaughnessy A."/>
            <person name="Dike S."/>
            <person name="Dedhia N."/>
            <person name="Preston R."/>
            <person name="Balija V."/>
            <person name="McCombie W.R."/>
            <person name="Chow T."/>
            <person name="Chen H."/>
            <person name="Chung M."/>
            <person name="Chen C."/>
            <person name="Shaw J."/>
            <person name="Wu H."/>
            <person name="Hsiao K."/>
            <person name="Chao Y."/>
            <person name="Chu M."/>
            <person name="Cheng C."/>
            <person name="Hour A."/>
            <person name="Lee P."/>
            <person name="Lin S."/>
            <person name="Lin Y."/>
            <person name="Liou J."/>
            <person name="Liu S."/>
            <person name="Hsing Y."/>
            <person name="Raghuvanshi S."/>
            <person name="Mohanty A."/>
            <person name="Bharti A.K."/>
            <person name="Gaur A."/>
            <person name="Gupta V."/>
            <person name="Kumar D."/>
            <person name="Ravi V."/>
            <person name="Vij S."/>
            <person name="Kapur A."/>
            <person name="Khurana P."/>
            <person name="Khurana P."/>
            <person name="Khurana J.P."/>
            <person name="Tyagi A.K."/>
            <person name="Gaikwad K."/>
            <person name="Singh A."/>
            <person name="Dalal V."/>
            <person name="Srivastava S."/>
            <person name="Dixit A."/>
            <person name="Pal A.K."/>
            <person name="Ghazi I.A."/>
            <person name="Yadav M."/>
            <person name="Pandit A."/>
            <person name="Bhargava A."/>
            <person name="Sureshbabu K."/>
            <person name="Batra K."/>
            <person name="Sharma T.R."/>
            <person name="Mohapatra T."/>
            <person name="Singh N.K."/>
            <person name="Messing J."/>
            <person name="Nelson A.B."/>
            <person name="Fuks G."/>
            <person name="Kavchok S."/>
            <person name="Keizer G."/>
            <person name="Linton E."/>
            <person name="Llaca V."/>
            <person name="Song R."/>
            <person name="Tanyolac B."/>
            <person name="Young S."/>
            <person name="Ho-Il K."/>
            <person name="Hahn J.H."/>
            <person name="Sangsakoo G."/>
            <person name="Vanavichit A."/>
            <person name="de Mattos Luiz.A.T."/>
            <person name="Zimmer P.D."/>
            <person name="Malone G."/>
            <person name="Dellagostin O."/>
            <person name="de Oliveira A.C."/>
            <person name="Bevan M."/>
            <person name="Bancroft I."/>
            <person name="Minx P."/>
            <person name="Cordum H."/>
            <person name="Wilson R."/>
            <person name="Cheng Z."/>
            <person name="Jin W."/>
            <person name="Jiang J."/>
            <person name="Leong S.A."/>
            <person name="Iwama H."/>
            <person name="Gojobori T."/>
            <person name="Itoh T."/>
            <person name="Niimura Y."/>
            <person name="Fujii Y."/>
            <person name="Habara T."/>
            <person name="Sakai H."/>
            <person name="Sato Y."/>
            <person name="Wilson G."/>
            <person name="Kumar K."/>
            <person name="McCouch S."/>
            <person name="Juretic N."/>
            <person name="Hoen D."/>
            <person name="Wright S."/>
            <person name="Bruskiewich R."/>
            <person name="Bureau T."/>
            <person name="Miyao A."/>
            <person name="Hirochika H."/>
            <person name="Nishikawa T."/>
            <person name="Kadowaki K."/>
            <person name="Sugiura M."/>
            <person name="Burr B."/>
            <person name="Sasaki T."/>
        </authorList>
    </citation>
    <scope>NUCLEOTIDE SEQUENCE [LARGE SCALE GENOMIC DNA]</scope>
    <source>
        <strain evidence="3">cv. Nipponbare</strain>
    </source>
</reference>
<protein>
    <submittedName>
        <fullName evidence="2">Uncharacterized protein</fullName>
    </submittedName>
</protein>
<feature type="compositionally biased region" description="Basic and acidic residues" evidence="1">
    <location>
        <begin position="86"/>
        <end position="100"/>
    </location>
</feature>
<name>Q6H4H4_ORYSJ</name>
<evidence type="ECO:0000313" key="3">
    <source>
        <dbReference type="Proteomes" id="UP000000763"/>
    </source>
</evidence>
<feature type="region of interest" description="Disordered" evidence="1">
    <location>
        <begin position="81"/>
        <end position="134"/>
    </location>
</feature>
<dbReference type="AlphaFoldDB" id="Q6H4H4"/>
<reference evidence="3" key="2">
    <citation type="journal article" date="2008" name="Nucleic Acids Res.">
        <title>The rice annotation project database (RAP-DB): 2008 update.</title>
        <authorList>
            <consortium name="The rice annotation project (RAP)"/>
        </authorList>
    </citation>
    <scope>GENOME REANNOTATION</scope>
    <source>
        <strain evidence="3">cv. Nipponbare</strain>
    </source>
</reference>
<dbReference type="EMBL" id="AP005867">
    <property type="protein sequence ID" value="BAD26375.1"/>
    <property type="molecule type" value="Genomic_DNA"/>
</dbReference>
<dbReference type="Proteomes" id="UP000000763">
    <property type="component" value="Chromosome 9"/>
</dbReference>
<evidence type="ECO:0000313" key="2">
    <source>
        <dbReference type="EMBL" id="BAD26375.1"/>
    </source>
</evidence>
<evidence type="ECO:0000256" key="1">
    <source>
        <dbReference type="SAM" id="MobiDB-lite"/>
    </source>
</evidence>
<accession>Q6H4H4</accession>
<sequence length="234" mass="25908">MTGFTVILCDRSDRAEVAGDSMSRESICGNGPGVGLVVRRCPWWSNIMRDTKARVDAQRSNKVIIYFESSSICVSPGFDGLTGDSPADRPATHRQSDRLGRGGQTGGDIRRGRDSRAVQPEDQHRSDRRLHFGQTGRSISVRPISIEFEAPPISKACASRSNRWDLYDEPSRWRRTATANILAGQRPGCPERCGDVEILFPFGIGKQCAMQTGYPFEPDYLDVNGTNKLAFLPE</sequence>
<proteinExistence type="predicted"/>
<feature type="compositionally biased region" description="Basic and acidic residues" evidence="1">
    <location>
        <begin position="108"/>
        <end position="125"/>
    </location>
</feature>
<gene>
    <name evidence="2" type="primary">P0599F09.32</name>
</gene>
<organism evidence="2 3">
    <name type="scientific">Oryza sativa subsp. japonica</name>
    <name type="common">Rice</name>
    <dbReference type="NCBI Taxonomy" id="39947"/>
    <lineage>
        <taxon>Eukaryota</taxon>
        <taxon>Viridiplantae</taxon>
        <taxon>Streptophyta</taxon>
        <taxon>Embryophyta</taxon>
        <taxon>Tracheophyta</taxon>
        <taxon>Spermatophyta</taxon>
        <taxon>Magnoliopsida</taxon>
        <taxon>Liliopsida</taxon>
        <taxon>Poales</taxon>
        <taxon>Poaceae</taxon>
        <taxon>BOP clade</taxon>
        <taxon>Oryzoideae</taxon>
        <taxon>Oryzeae</taxon>
        <taxon>Oryzinae</taxon>
        <taxon>Oryza</taxon>
        <taxon>Oryza sativa</taxon>
    </lineage>
</organism>